<proteinExistence type="predicted"/>
<evidence type="ECO:0000313" key="3">
    <source>
        <dbReference type="Proteomes" id="UP000053766"/>
    </source>
</evidence>
<organism evidence="2 3">
    <name type="scientific">Dictyocaulus viviparus</name>
    <name type="common">Bovine lungworm</name>
    <dbReference type="NCBI Taxonomy" id="29172"/>
    <lineage>
        <taxon>Eukaryota</taxon>
        <taxon>Metazoa</taxon>
        <taxon>Ecdysozoa</taxon>
        <taxon>Nematoda</taxon>
        <taxon>Chromadorea</taxon>
        <taxon>Rhabditida</taxon>
        <taxon>Rhabditina</taxon>
        <taxon>Rhabditomorpha</taxon>
        <taxon>Strongyloidea</taxon>
        <taxon>Metastrongylidae</taxon>
        <taxon>Dictyocaulus</taxon>
    </lineage>
</organism>
<dbReference type="OrthoDB" id="3549872at2759"/>
<keyword evidence="1" id="KW-0175">Coiled coil</keyword>
<dbReference type="AlphaFoldDB" id="A0A0D8Y4X5"/>
<gene>
    <name evidence="2" type="ORF">DICVIV_02587</name>
</gene>
<keyword evidence="3" id="KW-1185">Reference proteome</keyword>
<sequence length="464" mass="54367">MTQRQLYLSNEETIRAKDLEYRSLKTKITSAELHAREKDSKIDQLTAQLENMRMEASEMAEEKQKLSSIVKAAEHEVKAVEEEVEKLQDERQLLATQLADAKISHGRLIDYESELQRMKILLDDTRKVQNKEREQLEKHRSDGKVSKQVDVVAKEASGGNCTSLLEEKLSQLQYSYDMLLSRNYALVAEADRLRKELCESNHRFGQLNFKLSECERSLEDANQTKQKLVQQITTFQKMENEWEKLEREMRDELVILRKDRLVLTSDHEELKRKLVRAEVEKKEVDGLRARLDREVASLKKHVEALEEDKSRTEAAIRNSINERRAIDKSLAAMEKENAELYRNCAQLQSQIAHLERDSDPNSIAKVLKDQGQLEARIAKLVIEKEQLELVIERKDMKYTQKLRVMESQLAMLRNQLELEKKRKIDMQKVTRGDTDAQQHHFSRTSDLRMNRTKSIRRQVNPFRV</sequence>
<protein>
    <submittedName>
        <fullName evidence="2">Uncharacterized protein</fullName>
    </submittedName>
</protein>
<accession>A0A0D8Y4X5</accession>
<feature type="coiled-coil region" evidence="1">
    <location>
        <begin position="35"/>
        <end position="104"/>
    </location>
</feature>
<feature type="coiled-coil region" evidence="1">
    <location>
        <begin position="211"/>
        <end position="357"/>
    </location>
</feature>
<evidence type="ECO:0000313" key="2">
    <source>
        <dbReference type="EMBL" id="KJH51222.1"/>
    </source>
</evidence>
<reference evidence="2 3" key="1">
    <citation type="submission" date="2013-11" db="EMBL/GenBank/DDBJ databases">
        <title>Draft genome of the bovine lungworm Dictyocaulus viviparus.</title>
        <authorList>
            <person name="Mitreva M."/>
        </authorList>
    </citation>
    <scope>NUCLEOTIDE SEQUENCE [LARGE SCALE GENOMIC DNA]</scope>
    <source>
        <strain evidence="2 3">HannoverDv2000</strain>
    </source>
</reference>
<evidence type="ECO:0000256" key="1">
    <source>
        <dbReference type="SAM" id="Coils"/>
    </source>
</evidence>
<dbReference type="Proteomes" id="UP000053766">
    <property type="component" value="Unassembled WGS sequence"/>
</dbReference>
<name>A0A0D8Y4X5_DICVI</name>
<dbReference type="EMBL" id="KN716188">
    <property type="protein sequence ID" value="KJH51222.1"/>
    <property type="molecule type" value="Genomic_DNA"/>
</dbReference>
<reference evidence="3" key="2">
    <citation type="journal article" date="2016" name="Sci. Rep.">
        <title>Dictyocaulus viviparus genome, variome and transcriptome elucidate lungworm biology and support future intervention.</title>
        <authorList>
            <person name="McNulty S.N."/>
            <person name="Strube C."/>
            <person name="Rosa B.A."/>
            <person name="Martin J.C."/>
            <person name="Tyagi R."/>
            <person name="Choi Y.J."/>
            <person name="Wang Q."/>
            <person name="Hallsworth Pepin K."/>
            <person name="Zhang X."/>
            <person name="Ozersky P."/>
            <person name="Wilson R.K."/>
            <person name="Sternberg P.W."/>
            <person name="Gasser R.B."/>
            <person name="Mitreva M."/>
        </authorList>
    </citation>
    <scope>NUCLEOTIDE SEQUENCE [LARGE SCALE GENOMIC DNA]</scope>
    <source>
        <strain evidence="3">HannoverDv2000</strain>
    </source>
</reference>
<dbReference type="STRING" id="29172.A0A0D8Y4X5"/>